<evidence type="ECO:0000256" key="1">
    <source>
        <dbReference type="SAM" id="MobiDB-lite"/>
    </source>
</evidence>
<keyword evidence="4" id="KW-1185">Reference proteome</keyword>
<reference evidence="3 4" key="1">
    <citation type="submission" date="2018-10" db="EMBL/GenBank/DDBJ databases">
        <title>Natrarchaeobius chitinivorans gen. nov., sp. nov., and Natrarchaeobius haloalkaliphilus sp. nov., alkaliphilic, chitin-utilizing haloarchaea from hypersaline alkaline lakes.</title>
        <authorList>
            <person name="Sorokin D.Y."/>
            <person name="Elcheninov A.G."/>
            <person name="Kostrikina N.A."/>
            <person name="Bale N.J."/>
            <person name="Sinninghe Damste J.S."/>
            <person name="Khijniak T.V."/>
            <person name="Kublanov I.V."/>
            <person name="Toshchakov S.V."/>
        </authorList>
    </citation>
    <scope>NUCLEOTIDE SEQUENCE [LARGE SCALE GENOMIC DNA]</scope>
    <source>
        <strain evidence="3 4">AArcht4T</strain>
    </source>
</reference>
<name>A0A3N6MHX4_NATCH</name>
<comment type="caution">
    <text evidence="3">The sequence shown here is derived from an EMBL/GenBank/DDBJ whole genome shotgun (WGS) entry which is preliminary data.</text>
</comment>
<sequence length="403" mass="43966">MGRRRHTNRRTWLGLCAGTAGATILAGCSSDEETTDDTDDTGTSDDGLLEFGSDSDGDWPMFGADLQNTGYQPDGDGPVDDVTVRWRLEGGDRFVSSPAIVDGIVYAGCRDGYLYAVDAETGEIEWATQLNQRVSSPPTVIDGVVYVSSHGVPDKIHALEADSGEQLWAEELGNSAHSPAPYGDVIYTYHSGWLIETDRTSGTSSVLFEGYSQTPTAPAIKDGVLFGGGRRSIVAHDLEQMERKWEFENENTEHMSNGTPAVVDGTLYTGSTDSKLYALDVESGEEKWTFETDDSISAGPSVADDTIYLPSRDGHVYAIDANSREQKWSVDYEFQLQQKPAVTESMIYFIDGKTLHGLDRSDGGVHWSFTPDKDETIGGTLSVADRVAYLPSRDHHLYALEEA</sequence>
<dbReference type="RefSeq" id="WP_124194612.1">
    <property type="nucleotide sequence ID" value="NZ_REGA01000003.1"/>
</dbReference>
<feature type="region of interest" description="Disordered" evidence="1">
    <location>
        <begin position="29"/>
        <end position="56"/>
    </location>
</feature>
<evidence type="ECO:0000313" key="4">
    <source>
        <dbReference type="Proteomes" id="UP000282323"/>
    </source>
</evidence>
<dbReference type="InterPro" id="IPR002372">
    <property type="entry name" value="PQQ_rpt_dom"/>
</dbReference>
<protein>
    <recommendedName>
        <fullName evidence="2">Pyrrolo-quinoline quinone repeat domain-containing protein</fullName>
    </recommendedName>
</protein>
<dbReference type="InterPro" id="IPR018391">
    <property type="entry name" value="PQQ_b-propeller_rpt"/>
</dbReference>
<evidence type="ECO:0000313" key="3">
    <source>
        <dbReference type="EMBL" id="RQG96540.1"/>
    </source>
</evidence>
<dbReference type="InterPro" id="IPR011047">
    <property type="entry name" value="Quinoprotein_ADH-like_sf"/>
</dbReference>
<dbReference type="Proteomes" id="UP000282323">
    <property type="component" value="Unassembled WGS sequence"/>
</dbReference>
<dbReference type="EMBL" id="REGA01000003">
    <property type="protein sequence ID" value="RQG96540.1"/>
    <property type="molecule type" value="Genomic_DNA"/>
</dbReference>
<feature type="compositionally biased region" description="Acidic residues" evidence="1">
    <location>
        <begin position="30"/>
        <end position="43"/>
    </location>
</feature>
<feature type="domain" description="Pyrrolo-quinoline quinone repeat" evidence="2">
    <location>
        <begin position="84"/>
        <end position="289"/>
    </location>
</feature>
<dbReference type="OrthoDB" id="8638at2157"/>
<accession>A0A3N6MHX4</accession>
<dbReference type="SMART" id="SM00564">
    <property type="entry name" value="PQQ"/>
    <property type="match status" value="6"/>
</dbReference>
<dbReference type="Gene3D" id="2.130.10.10">
    <property type="entry name" value="YVTN repeat-like/Quinoprotein amine dehydrogenase"/>
    <property type="match status" value="1"/>
</dbReference>
<dbReference type="Gene3D" id="2.40.10.480">
    <property type="match status" value="1"/>
</dbReference>
<dbReference type="SUPFAM" id="SSF50998">
    <property type="entry name" value="Quinoprotein alcohol dehydrogenase-like"/>
    <property type="match status" value="2"/>
</dbReference>
<gene>
    <name evidence="3" type="ORF">EA473_05355</name>
</gene>
<evidence type="ECO:0000259" key="2">
    <source>
        <dbReference type="Pfam" id="PF13360"/>
    </source>
</evidence>
<dbReference type="PANTHER" id="PTHR34512">
    <property type="entry name" value="CELL SURFACE PROTEIN"/>
    <property type="match status" value="1"/>
</dbReference>
<dbReference type="PANTHER" id="PTHR34512:SF30">
    <property type="entry name" value="OUTER MEMBRANE PROTEIN ASSEMBLY FACTOR BAMB"/>
    <property type="match status" value="1"/>
</dbReference>
<dbReference type="Gene3D" id="2.40.128.630">
    <property type="match status" value="1"/>
</dbReference>
<organism evidence="3 4">
    <name type="scientific">Natrarchaeobius chitinivorans</name>
    <dbReference type="NCBI Taxonomy" id="1679083"/>
    <lineage>
        <taxon>Archaea</taxon>
        <taxon>Methanobacteriati</taxon>
        <taxon>Methanobacteriota</taxon>
        <taxon>Stenosarchaea group</taxon>
        <taxon>Halobacteria</taxon>
        <taxon>Halobacteriales</taxon>
        <taxon>Natrialbaceae</taxon>
        <taxon>Natrarchaeobius</taxon>
    </lineage>
</organism>
<proteinExistence type="predicted"/>
<dbReference type="AlphaFoldDB" id="A0A3N6MHX4"/>
<dbReference type="InterPro" id="IPR015943">
    <property type="entry name" value="WD40/YVTN_repeat-like_dom_sf"/>
</dbReference>
<feature type="domain" description="Pyrrolo-quinoline quinone repeat" evidence="2">
    <location>
        <begin position="312"/>
        <end position="401"/>
    </location>
</feature>
<dbReference type="PROSITE" id="PS51257">
    <property type="entry name" value="PROKAR_LIPOPROTEIN"/>
    <property type="match status" value="1"/>
</dbReference>
<dbReference type="Pfam" id="PF13360">
    <property type="entry name" value="PQQ_2"/>
    <property type="match status" value="2"/>
</dbReference>